<keyword evidence="3" id="KW-1185">Reference proteome</keyword>
<feature type="region of interest" description="Disordered" evidence="1">
    <location>
        <begin position="338"/>
        <end position="419"/>
    </location>
</feature>
<reference evidence="2" key="1">
    <citation type="journal article" date="2021" name="Nat. Commun.">
        <title>Genetic determinants of endophytism in the Arabidopsis root mycobiome.</title>
        <authorList>
            <person name="Mesny F."/>
            <person name="Miyauchi S."/>
            <person name="Thiergart T."/>
            <person name="Pickel B."/>
            <person name="Atanasova L."/>
            <person name="Karlsson M."/>
            <person name="Huettel B."/>
            <person name="Barry K.W."/>
            <person name="Haridas S."/>
            <person name="Chen C."/>
            <person name="Bauer D."/>
            <person name="Andreopoulos W."/>
            <person name="Pangilinan J."/>
            <person name="LaButti K."/>
            <person name="Riley R."/>
            <person name="Lipzen A."/>
            <person name="Clum A."/>
            <person name="Drula E."/>
            <person name="Henrissat B."/>
            <person name="Kohler A."/>
            <person name="Grigoriev I.V."/>
            <person name="Martin F.M."/>
            <person name="Hacquard S."/>
        </authorList>
    </citation>
    <scope>NUCLEOTIDE SEQUENCE</scope>
    <source>
        <strain evidence="2">MPI-CAGE-CH-0243</strain>
    </source>
</reference>
<comment type="caution">
    <text evidence="2">The sequence shown here is derived from an EMBL/GenBank/DDBJ whole genome shotgun (WGS) entry which is preliminary data.</text>
</comment>
<proteinExistence type="predicted"/>
<feature type="compositionally biased region" description="Pro residues" evidence="1">
    <location>
        <begin position="242"/>
        <end position="255"/>
    </location>
</feature>
<evidence type="ECO:0000313" key="3">
    <source>
        <dbReference type="Proteomes" id="UP000700596"/>
    </source>
</evidence>
<dbReference type="Proteomes" id="UP000700596">
    <property type="component" value="Unassembled WGS sequence"/>
</dbReference>
<feature type="region of interest" description="Disordered" evidence="1">
    <location>
        <begin position="230"/>
        <end position="315"/>
    </location>
</feature>
<gene>
    <name evidence="2" type="ORF">B0J11DRAFT_549497</name>
</gene>
<protein>
    <submittedName>
        <fullName evidence="2">Uncharacterized protein</fullName>
    </submittedName>
</protein>
<dbReference type="OrthoDB" id="3357271at2759"/>
<dbReference type="PRINTS" id="PR01217">
    <property type="entry name" value="PRICHEXTENSN"/>
</dbReference>
<feature type="compositionally biased region" description="Polar residues" evidence="1">
    <location>
        <begin position="128"/>
        <end position="137"/>
    </location>
</feature>
<feature type="compositionally biased region" description="Basic and acidic residues" evidence="1">
    <location>
        <begin position="101"/>
        <end position="110"/>
    </location>
</feature>
<feature type="compositionally biased region" description="Polar residues" evidence="1">
    <location>
        <begin position="265"/>
        <end position="291"/>
    </location>
</feature>
<name>A0A9P9DYM9_9PLEO</name>
<evidence type="ECO:0000256" key="1">
    <source>
        <dbReference type="SAM" id="MobiDB-lite"/>
    </source>
</evidence>
<organism evidence="2 3">
    <name type="scientific">Dendryphion nanum</name>
    <dbReference type="NCBI Taxonomy" id="256645"/>
    <lineage>
        <taxon>Eukaryota</taxon>
        <taxon>Fungi</taxon>
        <taxon>Dikarya</taxon>
        <taxon>Ascomycota</taxon>
        <taxon>Pezizomycotina</taxon>
        <taxon>Dothideomycetes</taxon>
        <taxon>Pleosporomycetidae</taxon>
        <taxon>Pleosporales</taxon>
        <taxon>Torulaceae</taxon>
        <taxon>Dendryphion</taxon>
    </lineage>
</organism>
<accession>A0A9P9DYM9</accession>
<dbReference type="EMBL" id="JAGMWT010000005">
    <property type="protein sequence ID" value="KAH7128820.1"/>
    <property type="molecule type" value="Genomic_DNA"/>
</dbReference>
<feature type="compositionally biased region" description="Basic and acidic residues" evidence="1">
    <location>
        <begin position="16"/>
        <end position="30"/>
    </location>
</feature>
<feature type="compositionally biased region" description="Pro residues" evidence="1">
    <location>
        <begin position="148"/>
        <end position="178"/>
    </location>
</feature>
<sequence length="419" mass="44149">MSGFKDVMKGGWKPKGRAEGGGKESWRGDFKGVNTVAGWMGKVKGSNEEATSHQSAPLSTLKDPDSFGPPPKRVDHGGGQVPPRAPTSDRSGPPVPFRSDSTSRQRRQETDTDTDGEVNKSTPGPFKTDTTGLNTANLPKPPTSRRGPPLPPPATTTRSPPPTITTKAPPPRLPPRLPPRQNSHPDLHAPLPPPTYSESVREAAPEQGILNHGAMDRLGRAGVAIPAFGIGRASPPVLSRQPAPPSNTTQPPPASPRAGRGPQLSELQSRFTKMTPSPSDSEQTSTGTTWADKQAALKTVGNARNEPSKVSLPEMRNAALTANNFRERHGEQAVAGWRGANTLDQKHGVSDKVNGINAPVVAPAPSSPSSPSLNSPTQGAFGKKAPPPPPPKKKKELTANPSSPTEPPPIPFASKPKFN</sequence>
<evidence type="ECO:0000313" key="2">
    <source>
        <dbReference type="EMBL" id="KAH7128820.1"/>
    </source>
</evidence>
<feature type="compositionally biased region" description="Low complexity" evidence="1">
    <location>
        <begin position="357"/>
        <end position="376"/>
    </location>
</feature>
<dbReference type="AlphaFoldDB" id="A0A9P9DYM9"/>
<feature type="region of interest" description="Disordered" evidence="1">
    <location>
        <begin position="1"/>
        <end position="213"/>
    </location>
</feature>